<dbReference type="EMBL" id="UINC01064562">
    <property type="protein sequence ID" value="SVB93349.1"/>
    <property type="molecule type" value="Genomic_DNA"/>
</dbReference>
<feature type="region of interest" description="Disordered" evidence="1">
    <location>
        <begin position="20"/>
        <end position="81"/>
    </location>
</feature>
<gene>
    <name evidence="3" type="ORF">METZ01_LOCUS246203</name>
</gene>
<feature type="non-terminal residue" evidence="3">
    <location>
        <position position="402"/>
    </location>
</feature>
<dbReference type="InterPro" id="IPR036909">
    <property type="entry name" value="Cyt_c-like_dom_sf"/>
</dbReference>
<name>A0A382I214_9ZZZZ</name>
<evidence type="ECO:0000256" key="1">
    <source>
        <dbReference type="SAM" id="MobiDB-lite"/>
    </source>
</evidence>
<evidence type="ECO:0000259" key="2">
    <source>
        <dbReference type="Pfam" id="PF07635"/>
    </source>
</evidence>
<dbReference type="PANTHER" id="PTHR35889:SF3">
    <property type="entry name" value="F-BOX DOMAIN-CONTAINING PROTEIN"/>
    <property type="match status" value="1"/>
</dbReference>
<feature type="compositionally biased region" description="Low complexity" evidence="1">
    <location>
        <begin position="22"/>
        <end position="38"/>
    </location>
</feature>
<dbReference type="GO" id="GO:0009055">
    <property type="term" value="F:electron transfer activity"/>
    <property type="evidence" value="ECO:0007669"/>
    <property type="project" value="InterPro"/>
</dbReference>
<dbReference type="Pfam" id="PF07635">
    <property type="entry name" value="PSCyt1"/>
    <property type="match status" value="1"/>
</dbReference>
<proteinExistence type="predicted"/>
<feature type="domain" description="Cytochrome C Planctomycete-type" evidence="2">
    <location>
        <begin position="92"/>
        <end position="151"/>
    </location>
</feature>
<protein>
    <recommendedName>
        <fullName evidence="2">Cytochrome C Planctomycete-type domain-containing protein</fullName>
    </recommendedName>
</protein>
<sequence>MKRTLPILLFFGGSLLAEETAKPANQPKPAQKPATEAAPKPPTKPIATPKPTPKPAEKPTPAPSPKPEVTVTPKPTPPDFHKEVRGILEVSCIKCHGPEKQKGDLRLDTFAAAKKGGDSDPAIVPGDPAKSLLLERITLPTDDDDVMPPKGGPLKPEQIEILKRWVSTGAKWPQGVELTSLTEKQFAMRQDAEKKPIVELSVYPPRVNLETEKDFHKLIVVAKYADDVTRDVTAESSFLLTGAKAASLAKQTLRPLTDGNATLVVVHRDKKVEVPVQVKDAKTPRPVSFKLDVMPVFMRSGCNTGSCHGSARGQDGFMLSLFGYDPVGDHFRITRELGTRRINLAIPEESMLVEKPLETVPHTGGKLFDKGSKNWETLVQWLRDGAQKDPKDIAKPISIEVL</sequence>
<dbReference type="AlphaFoldDB" id="A0A382I214"/>
<organism evidence="3">
    <name type="scientific">marine metagenome</name>
    <dbReference type="NCBI Taxonomy" id="408172"/>
    <lineage>
        <taxon>unclassified sequences</taxon>
        <taxon>metagenomes</taxon>
        <taxon>ecological metagenomes</taxon>
    </lineage>
</organism>
<dbReference type="InterPro" id="IPR011429">
    <property type="entry name" value="Cyt_c_Planctomycete-type"/>
</dbReference>
<dbReference type="SUPFAM" id="SSF46626">
    <property type="entry name" value="Cytochrome c"/>
    <property type="match status" value="1"/>
</dbReference>
<accession>A0A382I214</accession>
<reference evidence="3" key="1">
    <citation type="submission" date="2018-05" db="EMBL/GenBank/DDBJ databases">
        <authorList>
            <person name="Lanie J.A."/>
            <person name="Ng W.-L."/>
            <person name="Kazmierczak K.M."/>
            <person name="Andrzejewski T.M."/>
            <person name="Davidsen T.M."/>
            <person name="Wayne K.J."/>
            <person name="Tettelin H."/>
            <person name="Glass J.I."/>
            <person name="Rusch D."/>
            <person name="Podicherti R."/>
            <person name="Tsui H.-C.T."/>
            <person name="Winkler M.E."/>
        </authorList>
    </citation>
    <scope>NUCLEOTIDE SEQUENCE</scope>
</reference>
<dbReference type="PANTHER" id="PTHR35889">
    <property type="entry name" value="CYCLOINULO-OLIGOSACCHARIDE FRUCTANOTRANSFERASE-RELATED"/>
    <property type="match status" value="1"/>
</dbReference>
<dbReference type="GO" id="GO:0020037">
    <property type="term" value="F:heme binding"/>
    <property type="evidence" value="ECO:0007669"/>
    <property type="project" value="InterPro"/>
</dbReference>
<feature type="compositionally biased region" description="Pro residues" evidence="1">
    <location>
        <begin position="39"/>
        <end position="66"/>
    </location>
</feature>
<evidence type="ECO:0000313" key="3">
    <source>
        <dbReference type="EMBL" id="SVB93349.1"/>
    </source>
</evidence>